<name>A0A9Q0L2D2_9MAGN</name>
<dbReference type="AlphaFoldDB" id="A0A9Q0L2D2"/>
<dbReference type="Gene3D" id="3.40.50.300">
    <property type="entry name" value="P-loop containing nucleotide triphosphate hydrolases"/>
    <property type="match status" value="1"/>
</dbReference>
<dbReference type="GO" id="GO:0006952">
    <property type="term" value="P:defense response"/>
    <property type="evidence" value="ECO:0007669"/>
    <property type="project" value="InterPro"/>
</dbReference>
<dbReference type="InterPro" id="IPR035897">
    <property type="entry name" value="Toll_tir_struct_dom_sf"/>
</dbReference>
<dbReference type="PANTHER" id="PTHR11017">
    <property type="entry name" value="LEUCINE-RICH REPEAT-CONTAINING PROTEIN"/>
    <property type="match status" value="1"/>
</dbReference>
<dbReference type="Gene3D" id="3.40.50.10140">
    <property type="entry name" value="Toll/interleukin-1 receptor homology (TIR) domain"/>
    <property type="match status" value="1"/>
</dbReference>
<sequence length="454" mass="51338">MAASSDSCNYEIFISYKWDMEGTSRNFSISLFERLRVEKVEVFLDSQCLERGEDMLPKFIHAIRKSKILIPIISKGYSESQWCLNELTEMVDSYESGGQKILPILFDVEADHVNKHIGIDTALSPLKENKKKNHKQIKDGWGNALTAVAKLLAYTLKEVNGNHSKLVNLIVGGVLTELSCLAAAKYPVGLFGHVKEIEKRLCCPDHVQYFGIHGAKGIGKTTIAKALHNRYSREFDYKCFLENIGTNTSEVIELQKQLIKSISKEEGDVLIPDVGTGKKKIKGCLHGKKVLIILDGVESENQFKALNILFAWFDIGSKIIVTSRFEKILKLACEAFLSGTVYKVDEKRIFHLPKLDEKQSFQLFNRRAFPKEQFREVLDKEVFKMVVLLAEGLPSNAVKLAERLSDKISNIELCQRMLNELKEISGSDLDQKLQGWDDNAKKKRAEFGGLCRKS</sequence>
<evidence type="ECO:0000313" key="2">
    <source>
        <dbReference type="EMBL" id="KAJ4980556.1"/>
    </source>
</evidence>
<organism evidence="2 3">
    <name type="scientific">Protea cynaroides</name>
    <dbReference type="NCBI Taxonomy" id="273540"/>
    <lineage>
        <taxon>Eukaryota</taxon>
        <taxon>Viridiplantae</taxon>
        <taxon>Streptophyta</taxon>
        <taxon>Embryophyta</taxon>
        <taxon>Tracheophyta</taxon>
        <taxon>Spermatophyta</taxon>
        <taxon>Magnoliopsida</taxon>
        <taxon>Proteales</taxon>
        <taxon>Proteaceae</taxon>
        <taxon>Protea</taxon>
    </lineage>
</organism>
<accession>A0A9Q0L2D2</accession>
<keyword evidence="3" id="KW-1185">Reference proteome</keyword>
<dbReference type="SUPFAM" id="SSF52200">
    <property type="entry name" value="Toll/Interleukin receptor TIR domain"/>
    <property type="match status" value="1"/>
</dbReference>
<dbReference type="OrthoDB" id="1357022at2759"/>
<dbReference type="Pfam" id="PF01582">
    <property type="entry name" value="TIR"/>
    <property type="match status" value="1"/>
</dbReference>
<evidence type="ECO:0000259" key="1">
    <source>
        <dbReference type="PROSITE" id="PS50104"/>
    </source>
</evidence>
<dbReference type="Pfam" id="PF00931">
    <property type="entry name" value="NB-ARC"/>
    <property type="match status" value="1"/>
</dbReference>
<feature type="domain" description="TIR" evidence="1">
    <location>
        <begin position="8"/>
        <end position="148"/>
    </location>
</feature>
<reference evidence="2" key="1">
    <citation type="journal article" date="2023" name="Plant J.">
        <title>The genome of the king protea, Protea cynaroides.</title>
        <authorList>
            <person name="Chang J."/>
            <person name="Duong T.A."/>
            <person name="Schoeman C."/>
            <person name="Ma X."/>
            <person name="Roodt D."/>
            <person name="Barker N."/>
            <person name="Li Z."/>
            <person name="Van de Peer Y."/>
            <person name="Mizrachi E."/>
        </authorList>
    </citation>
    <scope>NUCLEOTIDE SEQUENCE</scope>
    <source>
        <tissue evidence="2">Young leaves</tissue>
    </source>
</reference>
<comment type="caution">
    <text evidence="2">The sequence shown here is derived from an EMBL/GenBank/DDBJ whole genome shotgun (WGS) entry which is preliminary data.</text>
</comment>
<dbReference type="InterPro" id="IPR044974">
    <property type="entry name" value="Disease_R_plants"/>
</dbReference>
<dbReference type="Proteomes" id="UP001141806">
    <property type="component" value="Unassembled WGS sequence"/>
</dbReference>
<dbReference type="InterPro" id="IPR027417">
    <property type="entry name" value="P-loop_NTPase"/>
</dbReference>
<dbReference type="InterPro" id="IPR002182">
    <property type="entry name" value="NB-ARC"/>
</dbReference>
<proteinExistence type="predicted"/>
<dbReference type="PRINTS" id="PR00364">
    <property type="entry name" value="DISEASERSIST"/>
</dbReference>
<protein>
    <recommendedName>
        <fullName evidence="1">TIR domain-containing protein</fullName>
    </recommendedName>
</protein>
<dbReference type="PROSITE" id="PS50104">
    <property type="entry name" value="TIR"/>
    <property type="match status" value="1"/>
</dbReference>
<dbReference type="GO" id="GO:0043531">
    <property type="term" value="F:ADP binding"/>
    <property type="evidence" value="ECO:0007669"/>
    <property type="project" value="InterPro"/>
</dbReference>
<dbReference type="GO" id="GO:0007165">
    <property type="term" value="P:signal transduction"/>
    <property type="evidence" value="ECO:0007669"/>
    <property type="project" value="InterPro"/>
</dbReference>
<dbReference type="InterPro" id="IPR000157">
    <property type="entry name" value="TIR_dom"/>
</dbReference>
<dbReference type="SMART" id="SM00255">
    <property type="entry name" value="TIR"/>
    <property type="match status" value="1"/>
</dbReference>
<dbReference type="SUPFAM" id="SSF52540">
    <property type="entry name" value="P-loop containing nucleoside triphosphate hydrolases"/>
    <property type="match status" value="1"/>
</dbReference>
<gene>
    <name evidence="2" type="ORF">NE237_031393</name>
</gene>
<evidence type="ECO:0000313" key="3">
    <source>
        <dbReference type="Proteomes" id="UP001141806"/>
    </source>
</evidence>
<dbReference type="EMBL" id="JAMYWD010000001">
    <property type="protein sequence ID" value="KAJ4980556.1"/>
    <property type="molecule type" value="Genomic_DNA"/>
</dbReference>